<comment type="caution">
    <text evidence="1">The sequence shown here is derived from an EMBL/GenBank/DDBJ whole genome shotgun (WGS) entry which is preliminary data.</text>
</comment>
<proteinExistence type="predicted"/>
<reference evidence="1" key="1">
    <citation type="journal article" date="2019" name="bioRxiv">
        <title>The Genome of the Zebra Mussel, Dreissena polymorpha: A Resource for Invasive Species Research.</title>
        <authorList>
            <person name="McCartney M.A."/>
            <person name="Auch B."/>
            <person name="Kono T."/>
            <person name="Mallez S."/>
            <person name="Zhang Y."/>
            <person name="Obille A."/>
            <person name="Becker A."/>
            <person name="Abrahante J.E."/>
            <person name="Garbe J."/>
            <person name="Badalamenti J.P."/>
            <person name="Herman A."/>
            <person name="Mangelson H."/>
            <person name="Liachko I."/>
            <person name="Sullivan S."/>
            <person name="Sone E.D."/>
            <person name="Koren S."/>
            <person name="Silverstein K.A.T."/>
            <person name="Beckman K.B."/>
            <person name="Gohl D.M."/>
        </authorList>
    </citation>
    <scope>NUCLEOTIDE SEQUENCE</scope>
    <source>
        <strain evidence="1">Duluth1</strain>
        <tissue evidence="1">Whole animal</tissue>
    </source>
</reference>
<keyword evidence="2" id="KW-1185">Reference proteome</keyword>
<gene>
    <name evidence="1" type="ORF">DPMN_174520</name>
</gene>
<evidence type="ECO:0000313" key="2">
    <source>
        <dbReference type="Proteomes" id="UP000828390"/>
    </source>
</evidence>
<sequence length="73" mass="8422">MPGVSRYIGLGRVVSLIRIRDSTQTCLVRHRRTTARKNTTVLRISTNLKWNRWMSLQEQNIILVARAAVQTTD</sequence>
<evidence type="ECO:0000313" key="1">
    <source>
        <dbReference type="EMBL" id="KAH3773165.1"/>
    </source>
</evidence>
<accession>A0A9D4IGG2</accession>
<dbReference type="EMBL" id="JAIWYP010000009">
    <property type="protein sequence ID" value="KAH3773165.1"/>
    <property type="molecule type" value="Genomic_DNA"/>
</dbReference>
<name>A0A9D4IGG2_DREPO</name>
<reference evidence="1" key="2">
    <citation type="submission" date="2020-11" db="EMBL/GenBank/DDBJ databases">
        <authorList>
            <person name="McCartney M.A."/>
            <person name="Auch B."/>
            <person name="Kono T."/>
            <person name="Mallez S."/>
            <person name="Becker A."/>
            <person name="Gohl D.M."/>
            <person name="Silverstein K.A.T."/>
            <person name="Koren S."/>
            <person name="Bechman K.B."/>
            <person name="Herman A."/>
            <person name="Abrahante J.E."/>
            <person name="Garbe J."/>
        </authorList>
    </citation>
    <scope>NUCLEOTIDE SEQUENCE</scope>
    <source>
        <strain evidence="1">Duluth1</strain>
        <tissue evidence="1">Whole animal</tissue>
    </source>
</reference>
<organism evidence="1 2">
    <name type="scientific">Dreissena polymorpha</name>
    <name type="common">Zebra mussel</name>
    <name type="synonym">Mytilus polymorpha</name>
    <dbReference type="NCBI Taxonomy" id="45954"/>
    <lineage>
        <taxon>Eukaryota</taxon>
        <taxon>Metazoa</taxon>
        <taxon>Spiralia</taxon>
        <taxon>Lophotrochozoa</taxon>
        <taxon>Mollusca</taxon>
        <taxon>Bivalvia</taxon>
        <taxon>Autobranchia</taxon>
        <taxon>Heteroconchia</taxon>
        <taxon>Euheterodonta</taxon>
        <taxon>Imparidentia</taxon>
        <taxon>Neoheterodontei</taxon>
        <taxon>Myida</taxon>
        <taxon>Dreissenoidea</taxon>
        <taxon>Dreissenidae</taxon>
        <taxon>Dreissena</taxon>
    </lineage>
</organism>
<dbReference type="AlphaFoldDB" id="A0A9D4IGG2"/>
<dbReference type="Proteomes" id="UP000828390">
    <property type="component" value="Unassembled WGS sequence"/>
</dbReference>
<protein>
    <submittedName>
        <fullName evidence="1">Uncharacterized protein</fullName>
    </submittedName>
</protein>